<dbReference type="AlphaFoldDB" id="A0A7T0H317"/>
<feature type="domain" description="HPt" evidence="6">
    <location>
        <begin position="153"/>
        <end position="249"/>
    </location>
</feature>
<dbReference type="EMBL" id="CP061801">
    <property type="protein sequence ID" value="QPK02576.1"/>
    <property type="molecule type" value="Genomic_DNA"/>
</dbReference>
<evidence type="ECO:0000256" key="2">
    <source>
        <dbReference type="ARBA" id="ARBA00023012"/>
    </source>
</evidence>
<dbReference type="Pfam" id="PF01627">
    <property type="entry name" value="Hpt"/>
    <property type="match status" value="1"/>
</dbReference>
<sequence>MTPTHPLRILTVDDHPANRLLLRQQLTRLGHEVVEAENGEQALECCSEQHFDLLITDCQMPVMDGLTLTRLLRERQQQPLIILGLTANAQPEERRRCIAAGMDDCLFKPLHLKQLEAGLQRLSQKDKSPVLAHPEGLARFINLDTLQSLTSHNPPLLFTLLNTTRDENQRDMQSCLPLACQGKWAALAHRLHRLAGAVDIIGAHTLAQQCRVLENACKTVTLPVEAEILPRLQTLLTTLAALNQAISVYTTTRWPITRVPTGS</sequence>
<dbReference type="SMART" id="SM00448">
    <property type="entry name" value="REC"/>
    <property type="match status" value="1"/>
</dbReference>
<dbReference type="PROSITE" id="PS50110">
    <property type="entry name" value="RESPONSE_REGULATORY"/>
    <property type="match status" value="1"/>
</dbReference>
<dbReference type="Gene3D" id="3.40.50.2300">
    <property type="match status" value="1"/>
</dbReference>
<organism evidence="7">
    <name type="scientific">Enterobacter mori</name>
    <dbReference type="NCBI Taxonomy" id="539813"/>
    <lineage>
        <taxon>Bacteria</taxon>
        <taxon>Pseudomonadati</taxon>
        <taxon>Pseudomonadota</taxon>
        <taxon>Gammaproteobacteria</taxon>
        <taxon>Enterobacterales</taxon>
        <taxon>Enterobacteriaceae</taxon>
        <taxon>Enterobacter</taxon>
    </lineage>
</organism>
<evidence type="ECO:0000259" key="5">
    <source>
        <dbReference type="PROSITE" id="PS50110"/>
    </source>
</evidence>
<feature type="modified residue" description="4-aspartylphosphate" evidence="4">
    <location>
        <position position="57"/>
    </location>
</feature>
<dbReference type="PROSITE" id="PS50894">
    <property type="entry name" value="HPT"/>
    <property type="match status" value="1"/>
</dbReference>
<dbReference type="GO" id="GO:0005886">
    <property type="term" value="C:plasma membrane"/>
    <property type="evidence" value="ECO:0007669"/>
    <property type="project" value="UniProtKB-SubCell"/>
</dbReference>
<gene>
    <name evidence="7" type="ORF">IDM36_10925</name>
</gene>
<dbReference type="PANTHER" id="PTHR45339:SF5">
    <property type="entry name" value="HISTIDINE KINASE"/>
    <property type="match status" value="1"/>
</dbReference>
<dbReference type="InterPro" id="IPR011006">
    <property type="entry name" value="CheY-like_superfamily"/>
</dbReference>
<dbReference type="GO" id="GO:0005524">
    <property type="term" value="F:ATP binding"/>
    <property type="evidence" value="ECO:0007669"/>
    <property type="project" value="UniProtKB-KW"/>
</dbReference>
<evidence type="ECO:0000256" key="1">
    <source>
        <dbReference type="ARBA" id="ARBA00022553"/>
    </source>
</evidence>
<accession>A0A7T0H317</accession>
<dbReference type="PANTHER" id="PTHR45339">
    <property type="entry name" value="HYBRID SIGNAL TRANSDUCTION HISTIDINE KINASE J"/>
    <property type="match status" value="1"/>
</dbReference>
<evidence type="ECO:0000259" key="6">
    <source>
        <dbReference type="PROSITE" id="PS50894"/>
    </source>
</evidence>
<dbReference type="CDD" id="cd17546">
    <property type="entry name" value="REC_hyHK_CKI1_RcsC-like"/>
    <property type="match status" value="1"/>
</dbReference>
<protein>
    <submittedName>
        <fullName evidence="7">Response regulator</fullName>
    </submittedName>
</protein>
<dbReference type="Pfam" id="PF00072">
    <property type="entry name" value="Response_reg"/>
    <property type="match status" value="1"/>
</dbReference>
<dbReference type="InterPro" id="IPR036641">
    <property type="entry name" value="HPT_dom_sf"/>
</dbReference>
<dbReference type="InterPro" id="IPR001789">
    <property type="entry name" value="Sig_transdc_resp-reg_receiver"/>
</dbReference>
<keyword evidence="1 4" id="KW-0597">Phosphoprotein</keyword>
<evidence type="ECO:0000313" key="7">
    <source>
        <dbReference type="EMBL" id="QPK02576.1"/>
    </source>
</evidence>
<name>A0A7T0H317_9ENTR</name>
<dbReference type="GO" id="GO:0000160">
    <property type="term" value="P:phosphorelay signal transduction system"/>
    <property type="evidence" value="ECO:0007669"/>
    <property type="project" value="UniProtKB-KW"/>
</dbReference>
<dbReference type="SUPFAM" id="SSF47226">
    <property type="entry name" value="Histidine-containing phosphotransfer domain, HPT domain"/>
    <property type="match status" value="1"/>
</dbReference>
<dbReference type="SUPFAM" id="SSF52172">
    <property type="entry name" value="CheY-like"/>
    <property type="match status" value="1"/>
</dbReference>
<feature type="modified residue" description="Phosphohistidine" evidence="3">
    <location>
        <position position="192"/>
    </location>
</feature>
<evidence type="ECO:0000256" key="3">
    <source>
        <dbReference type="PROSITE-ProRule" id="PRU00110"/>
    </source>
</evidence>
<dbReference type="Gene3D" id="1.20.120.160">
    <property type="entry name" value="HPT domain"/>
    <property type="match status" value="1"/>
</dbReference>
<dbReference type="InterPro" id="IPR008207">
    <property type="entry name" value="Sig_transdc_His_kin_Hpt_dom"/>
</dbReference>
<keyword evidence="2" id="KW-0902">Two-component regulatory system</keyword>
<feature type="domain" description="Response regulatory" evidence="5">
    <location>
        <begin position="8"/>
        <end position="123"/>
    </location>
</feature>
<reference evidence="7" key="1">
    <citation type="submission" date="2020-09" db="EMBL/GenBank/DDBJ databases">
        <title>First Report of a novel Colistin-Resistant species of Enterobacter cloacae complex Producing MCR-5 isolated from hospital sewage water.</title>
        <authorList>
            <person name="Zhou K."/>
        </authorList>
    </citation>
    <scope>NUCLEOTIDE SEQUENCE [LARGE SCALE GENOMIC DNA]</scope>
    <source>
        <strain evidence="7">HSW1412</strain>
    </source>
</reference>
<evidence type="ECO:0000256" key="4">
    <source>
        <dbReference type="PROSITE-ProRule" id="PRU00169"/>
    </source>
</evidence>
<dbReference type="GO" id="GO:0004672">
    <property type="term" value="F:protein kinase activity"/>
    <property type="evidence" value="ECO:0007669"/>
    <property type="project" value="UniProtKB-ARBA"/>
</dbReference>
<proteinExistence type="predicted"/>